<dbReference type="Proteomes" id="UP000504606">
    <property type="component" value="Unplaced"/>
</dbReference>
<dbReference type="GeneID" id="113211236"/>
<keyword evidence="1" id="KW-0732">Signal</keyword>
<evidence type="ECO:0000256" key="1">
    <source>
        <dbReference type="SAM" id="SignalP"/>
    </source>
</evidence>
<proteinExistence type="predicted"/>
<evidence type="ECO:0000313" key="2">
    <source>
        <dbReference type="Proteomes" id="UP000504606"/>
    </source>
</evidence>
<dbReference type="AlphaFoldDB" id="A0A9C6UBX5"/>
<reference evidence="3" key="1">
    <citation type="submission" date="2025-08" db="UniProtKB">
        <authorList>
            <consortium name="RefSeq"/>
        </authorList>
    </citation>
    <scope>IDENTIFICATION</scope>
    <source>
        <tissue evidence="3">Whole organism</tissue>
    </source>
</reference>
<name>A0A9C6UBX5_FRAOC</name>
<protein>
    <submittedName>
        <fullName evidence="3">Uncharacterized protein LOC113211236</fullName>
    </submittedName>
</protein>
<sequence length="223" mass="24275">MKVFIAVLALASVAAATTVKALSEHVHDPSLSMRVVPVYGASDINFQLSQEKYGIKGLYDMPMVLAGIFGGKMLASRLGHGLQSLYQEPKLSPVVDNALTGPETVALFLSAARTLDIPELKLTPIKKSYFTPTSTGVEAAADDFDALPWVYIVDKPSLPAGSLEKLQELGQFNVFHDKIVLEHDILAEQAAQLFKPKEEVHPSLLPSKDMIFNKNVHPSLLPQ</sequence>
<feature type="chain" id="PRO_5038649869" evidence="1">
    <location>
        <begin position="17"/>
        <end position="223"/>
    </location>
</feature>
<keyword evidence="2" id="KW-1185">Reference proteome</keyword>
<evidence type="ECO:0000313" key="3">
    <source>
        <dbReference type="RefSeq" id="XP_052123944.1"/>
    </source>
</evidence>
<feature type="signal peptide" evidence="1">
    <location>
        <begin position="1"/>
        <end position="16"/>
    </location>
</feature>
<dbReference type="RefSeq" id="XP_052123944.1">
    <property type="nucleotide sequence ID" value="XM_052267984.1"/>
</dbReference>
<dbReference type="KEGG" id="foc:113211236"/>
<accession>A0A9C6UBX5</accession>
<organism evidence="2 3">
    <name type="scientific">Frankliniella occidentalis</name>
    <name type="common">Western flower thrips</name>
    <name type="synonym">Euthrips occidentalis</name>
    <dbReference type="NCBI Taxonomy" id="133901"/>
    <lineage>
        <taxon>Eukaryota</taxon>
        <taxon>Metazoa</taxon>
        <taxon>Ecdysozoa</taxon>
        <taxon>Arthropoda</taxon>
        <taxon>Hexapoda</taxon>
        <taxon>Insecta</taxon>
        <taxon>Pterygota</taxon>
        <taxon>Neoptera</taxon>
        <taxon>Paraneoptera</taxon>
        <taxon>Thysanoptera</taxon>
        <taxon>Terebrantia</taxon>
        <taxon>Thripoidea</taxon>
        <taxon>Thripidae</taxon>
        <taxon>Frankliniella</taxon>
    </lineage>
</organism>
<gene>
    <name evidence="3" type="primary">LOC113211236</name>
</gene>